<accession>A0ABV7XGU6</accession>
<evidence type="ECO:0000313" key="3">
    <source>
        <dbReference type="Proteomes" id="UP001595615"/>
    </source>
</evidence>
<dbReference type="Pfam" id="PF13462">
    <property type="entry name" value="Thioredoxin_4"/>
    <property type="match status" value="1"/>
</dbReference>
<keyword evidence="3" id="KW-1185">Reference proteome</keyword>
<dbReference type="RefSeq" id="WP_380863352.1">
    <property type="nucleotide sequence ID" value="NZ_JBHRXV010000011.1"/>
</dbReference>
<feature type="domain" description="Thioredoxin-like fold" evidence="1">
    <location>
        <begin position="60"/>
        <end position="246"/>
    </location>
</feature>
<dbReference type="Gene3D" id="3.40.30.10">
    <property type="entry name" value="Glutaredoxin"/>
    <property type="match status" value="1"/>
</dbReference>
<dbReference type="PROSITE" id="PS51257">
    <property type="entry name" value="PROKAR_LIPOPROTEIN"/>
    <property type="match status" value="1"/>
</dbReference>
<proteinExistence type="predicted"/>
<dbReference type="SUPFAM" id="SSF52833">
    <property type="entry name" value="Thioredoxin-like"/>
    <property type="match status" value="1"/>
</dbReference>
<dbReference type="InterPro" id="IPR036249">
    <property type="entry name" value="Thioredoxin-like_sf"/>
</dbReference>
<comment type="caution">
    <text evidence="2">The sequence shown here is derived from an EMBL/GenBank/DDBJ whole genome shotgun (WGS) entry which is preliminary data.</text>
</comment>
<organism evidence="2 3">
    <name type="scientific">Sphingoaurantiacus capsulatus</name>
    <dbReference type="NCBI Taxonomy" id="1771310"/>
    <lineage>
        <taxon>Bacteria</taxon>
        <taxon>Pseudomonadati</taxon>
        <taxon>Pseudomonadota</taxon>
        <taxon>Alphaproteobacteria</taxon>
        <taxon>Sphingomonadales</taxon>
        <taxon>Sphingosinicellaceae</taxon>
        <taxon>Sphingoaurantiacus</taxon>
    </lineage>
</organism>
<dbReference type="Proteomes" id="UP001595615">
    <property type="component" value="Unassembled WGS sequence"/>
</dbReference>
<protein>
    <submittedName>
        <fullName evidence="2">Thioredoxin domain-containing protein</fullName>
    </submittedName>
</protein>
<gene>
    <name evidence="2" type="ORF">ACFOMD_16495</name>
</gene>
<dbReference type="InterPro" id="IPR012336">
    <property type="entry name" value="Thioredoxin-like_fold"/>
</dbReference>
<evidence type="ECO:0000313" key="2">
    <source>
        <dbReference type="EMBL" id="MFC3714172.1"/>
    </source>
</evidence>
<dbReference type="Gene3D" id="1.10.40.110">
    <property type="match status" value="1"/>
</dbReference>
<sequence>MFTARRPMRSLIAASLIMMIAACDSSTPSDAVAGEAPAGAAKAGAVASKDWTQATVATADGGFLMGNPDAKVKIIEFASVSCSHCADFHATSKVPLENYIRTGNVSYEMRTFLLGGPLDPPVSLAVRCQGAAPFFRLTDDIFRTQKTWMQTAFDNQAKLAELEGQPQADQLVGLLRIAGLDSFFAARGLPGAKLKQCMTDTKQIDFLGKIRNDGVNKHGLTGTPTFVLNGETLEGVSSWPALEPKIKAAL</sequence>
<name>A0ABV7XGU6_9SPHN</name>
<reference evidence="3" key="1">
    <citation type="journal article" date="2019" name="Int. J. Syst. Evol. Microbiol.">
        <title>The Global Catalogue of Microorganisms (GCM) 10K type strain sequencing project: providing services to taxonomists for standard genome sequencing and annotation.</title>
        <authorList>
            <consortium name="The Broad Institute Genomics Platform"/>
            <consortium name="The Broad Institute Genome Sequencing Center for Infectious Disease"/>
            <person name="Wu L."/>
            <person name="Ma J."/>
        </authorList>
    </citation>
    <scope>NUCLEOTIDE SEQUENCE [LARGE SCALE GENOMIC DNA]</scope>
    <source>
        <strain evidence="3">KCTC 42644</strain>
    </source>
</reference>
<evidence type="ECO:0000259" key="1">
    <source>
        <dbReference type="Pfam" id="PF13462"/>
    </source>
</evidence>
<dbReference type="EMBL" id="JBHRXV010000011">
    <property type="protein sequence ID" value="MFC3714172.1"/>
    <property type="molecule type" value="Genomic_DNA"/>
</dbReference>